<organism evidence="11">
    <name type="scientific">freshwater metagenome</name>
    <dbReference type="NCBI Taxonomy" id="449393"/>
    <lineage>
        <taxon>unclassified sequences</taxon>
        <taxon>metagenomes</taxon>
        <taxon>ecological metagenomes</taxon>
    </lineage>
</organism>
<dbReference type="InterPro" id="IPR036286">
    <property type="entry name" value="LexA/Signal_pep-like_sf"/>
</dbReference>
<dbReference type="EMBL" id="CAFABE010000039">
    <property type="protein sequence ID" value="CAB4828668.1"/>
    <property type="molecule type" value="Genomic_DNA"/>
</dbReference>
<evidence type="ECO:0000313" key="10">
    <source>
        <dbReference type="EMBL" id="CAB4884217.1"/>
    </source>
</evidence>
<accession>A0A6J7RI92</accession>
<evidence type="ECO:0000256" key="3">
    <source>
        <dbReference type="ARBA" id="ARBA00013208"/>
    </source>
</evidence>
<name>A0A6J7RI92_9ZZZZ</name>
<evidence type="ECO:0000256" key="1">
    <source>
        <dbReference type="ARBA" id="ARBA00000677"/>
    </source>
</evidence>
<dbReference type="EMBL" id="CAFBLT010000004">
    <property type="protein sequence ID" value="CAB4884217.1"/>
    <property type="molecule type" value="Genomic_DNA"/>
</dbReference>
<dbReference type="GO" id="GO:0016020">
    <property type="term" value="C:membrane"/>
    <property type="evidence" value="ECO:0007669"/>
    <property type="project" value="InterPro"/>
</dbReference>
<dbReference type="PANTHER" id="PTHR43390:SF1">
    <property type="entry name" value="CHLOROPLAST PROCESSING PEPTIDASE"/>
    <property type="match status" value="1"/>
</dbReference>
<dbReference type="Pfam" id="PF10502">
    <property type="entry name" value="Peptidase_S26"/>
    <property type="match status" value="1"/>
</dbReference>
<keyword evidence="5" id="KW-0378">Hydrolase</keyword>
<keyword evidence="7" id="KW-0472">Membrane</keyword>
<dbReference type="PROSITE" id="PS00761">
    <property type="entry name" value="SPASE_I_3"/>
    <property type="match status" value="1"/>
</dbReference>
<evidence type="ECO:0000256" key="7">
    <source>
        <dbReference type="SAM" id="Phobius"/>
    </source>
</evidence>
<protein>
    <recommendedName>
        <fullName evidence="3">signal peptidase I</fullName>
        <ecNumber evidence="3">3.4.21.89</ecNumber>
    </recommendedName>
</protein>
<dbReference type="GO" id="GO:0004252">
    <property type="term" value="F:serine-type endopeptidase activity"/>
    <property type="evidence" value="ECO:0007669"/>
    <property type="project" value="InterPro"/>
</dbReference>
<dbReference type="CDD" id="cd06530">
    <property type="entry name" value="S26_SPase_I"/>
    <property type="match status" value="1"/>
</dbReference>
<feature type="region of interest" description="Disordered" evidence="6">
    <location>
        <begin position="1"/>
        <end position="38"/>
    </location>
</feature>
<dbReference type="PANTHER" id="PTHR43390">
    <property type="entry name" value="SIGNAL PEPTIDASE I"/>
    <property type="match status" value="1"/>
</dbReference>
<dbReference type="PRINTS" id="PR00727">
    <property type="entry name" value="LEADERPTASE"/>
</dbReference>
<comment type="catalytic activity">
    <reaction evidence="1">
        <text>Cleavage of hydrophobic, N-terminal signal or leader sequences from secreted and periplasmic proteins.</text>
        <dbReference type="EC" id="3.4.21.89"/>
    </reaction>
</comment>
<dbReference type="InterPro" id="IPR019756">
    <property type="entry name" value="Pept_S26A_signal_pept_1_Ser-AS"/>
</dbReference>
<dbReference type="SUPFAM" id="SSF51306">
    <property type="entry name" value="LexA/Signal peptidase"/>
    <property type="match status" value="1"/>
</dbReference>
<proteinExistence type="inferred from homology"/>
<evidence type="ECO:0000256" key="4">
    <source>
        <dbReference type="ARBA" id="ARBA00022670"/>
    </source>
</evidence>
<evidence type="ECO:0000313" key="9">
    <source>
        <dbReference type="EMBL" id="CAB4828668.1"/>
    </source>
</evidence>
<evidence type="ECO:0000256" key="6">
    <source>
        <dbReference type="SAM" id="MobiDB-lite"/>
    </source>
</evidence>
<dbReference type="Gene3D" id="2.10.109.10">
    <property type="entry name" value="Umud Fragment, subunit A"/>
    <property type="match status" value="1"/>
</dbReference>
<dbReference type="PROSITE" id="PS00501">
    <property type="entry name" value="SPASE_I_1"/>
    <property type="match status" value="1"/>
</dbReference>
<keyword evidence="4" id="KW-0645">Protease</keyword>
<evidence type="ECO:0000313" key="11">
    <source>
        <dbReference type="EMBL" id="CAB5028509.1"/>
    </source>
</evidence>
<dbReference type="AlphaFoldDB" id="A0A6J7RI92"/>
<evidence type="ECO:0000256" key="5">
    <source>
        <dbReference type="ARBA" id="ARBA00022801"/>
    </source>
</evidence>
<reference evidence="11" key="1">
    <citation type="submission" date="2020-05" db="EMBL/GenBank/DDBJ databases">
        <authorList>
            <person name="Chiriac C."/>
            <person name="Salcher M."/>
            <person name="Ghai R."/>
            <person name="Kavagutti S V."/>
        </authorList>
    </citation>
    <scope>NUCLEOTIDE SEQUENCE</scope>
</reference>
<keyword evidence="7" id="KW-1133">Transmembrane helix</keyword>
<sequence length="216" mass="23325">MSDIEGGAASQQPTTPALDASTPPPRQGRARHRREAASKSTSRSAVEWIVVVVVALVLAFLVRTFVFQTFFIPSGSMEPTLQIGDRIIVSKLSYNVHNVNRGDIIVFHAPPAEATACADPEIKDLVKRVIGLPGETISSVGNTVLINNRPLSQPWFPATPLGPPIQKQVIPANSYFMMGDNRTNSCDSRSWGTLPGGDIIGHVVLIIWPLSRIGIP</sequence>
<dbReference type="InterPro" id="IPR019758">
    <property type="entry name" value="Pept_S26A_signal_pept_1_CS"/>
</dbReference>
<keyword evidence="7" id="KW-0812">Transmembrane</keyword>
<evidence type="ECO:0000259" key="8">
    <source>
        <dbReference type="Pfam" id="PF10502"/>
    </source>
</evidence>
<comment type="similarity">
    <text evidence="2">Belongs to the peptidase S26 family.</text>
</comment>
<dbReference type="GO" id="GO:0009003">
    <property type="term" value="F:signal peptidase activity"/>
    <property type="evidence" value="ECO:0007669"/>
    <property type="project" value="UniProtKB-EC"/>
</dbReference>
<feature type="domain" description="Peptidase S26" evidence="8">
    <location>
        <begin position="46"/>
        <end position="208"/>
    </location>
</feature>
<dbReference type="EC" id="3.4.21.89" evidence="3"/>
<dbReference type="EMBL" id="CAFBPM010000015">
    <property type="protein sequence ID" value="CAB5028509.1"/>
    <property type="molecule type" value="Genomic_DNA"/>
</dbReference>
<dbReference type="NCBIfam" id="TIGR02227">
    <property type="entry name" value="sigpep_I_bact"/>
    <property type="match status" value="1"/>
</dbReference>
<evidence type="ECO:0000256" key="2">
    <source>
        <dbReference type="ARBA" id="ARBA00009370"/>
    </source>
</evidence>
<dbReference type="GO" id="GO:0006465">
    <property type="term" value="P:signal peptide processing"/>
    <property type="evidence" value="ECO:0007669"/>
    <property type="project" value="InterPro"/>
</dbReference>
<dbReference type="InterPro" id="IPR000223">
    <property type="entry name" value="Pept_S26A_signal_pept_1"/>
</dbReference>
<gene>
    <name evidence="9" type="ORF">UFOPK3164_00949</name>
    <name evidence="10" type="ORF">UFOPK3427_01859</name>
    <name evidence="11" type="ORF">UFOPK4112_01409</name>
</gene>
<feature type="transmembrane region" description="Helical" evidence="7">
    <location>
        <begin position="48"/>
        <end position="72"/>
    </location>
</feature>
<dbReference type="InterPro" id="IPR019533">
    <property type="entry name" value="Peptidase_S26"/>
</dbReference>